<comment type="caution">
    <text evidence="1">The sequence shown here is derived from an EMBL/GenBank/DDBJ whole genome shotgun (WGS) entry which is preliminary data.</text>
</comment>
<dbReference type="RefSeq" id="WP_218851259.1">
    <property type="nucleotide sequence ID" value="NZ_JACCBG010000001.1"/>
</dbReference>
<dbReference type="AlphaFoldDB" id="A0A7Y9E3H8"/>
<dbReference type="SUPFAM" id="SSF89796">
    <property type="entry name" value="CoA-transferase family III (CaiB/BaiF)"/>
    <property type="match status" value="2"/>
</dbReference>
<evidence type="ECO:0000313" key="1">
    <source>
        <dbReference type="EMBL" id="NYD40543.1"/>
    </source>
</evidence>
<dbReference type="Gene3D" id="3.40.50.10540">
    <property type="entry name" value="Crotonobetainyl-coa:carnitine coa-transferase, domain 1"/>
    <property type="match status" value="1"/>
</dbReference>
<dbReference type="Pfam" id="PF02515">
    <property type="entry name" value="CoA_transf_3"/>
    <property type="match status" value="1"/>
</dbReference>
<protein>
    <recommendedName>
        <fullName evidence="3">CoA transferase</fullName>
    </recommendedName>
</protein>
<dbReference type="InterPro" id="IPR023606">
    <property type="entry name" value="CoA-Trfase_III_dom_1_sf"/>
</dbReference>
<gene>
    <name evidence="1" type="ORF">BJZ21_000626</name>
</gene>
<dbReference type="InterPro" id="IPR050509">
    <property type="entry name" value="CoA-transferase_III"/>
</dbReference>
<name>A0A7Y9E3H8_9ACTN</name>
<dbReference type="Proteomes" id="UP000535511">
    <property type="component" value="Unassembled WGS sequence"/>
</dbReference>
<evidence type="ECO:0008006" key="3">
    <source>
        <dbReference type="Google" id="ProtNLM"/>
    </source>
</evidence>
<dbReference type="PANTHER" id="PTHR48228">
    <property type="entry name" value="SUCCINYL-COA--D-CITRAMALATE COA-TRANSFERASE"/>
    <property type="match status" value="1"/>
</dbReference>
<evidence type="ECO:0000313" key="2">
    <source>
        <dbReference type="Proteomes" id="UP000535511"/>
    </source>
</evidence>
<organism evidence="1 2">
    <name type="scientific">Nocardioides panaciterrulae</name>
    <dbReference type="NCBI Taxonomy" id="661492"/>
    <lineage>
        <taxon>Bacteria</taxon>
        <taxon>Bacillati</taxon>
        <taxon>Actinomycetota</taxon>
        <taxon>Actinomycetes</taxon>
        <taxon>Propionibacteriales</taxon>
        <taxon>Nocardioidaceae</taxon>
        <taxon>Nocardioides</taxon>
    </lineage>
</organism>
<dbReference type="PANTHER" id="PTHR48228:SF4">
    <property type="entry name" value="BLR3030 PROTEIN"/>
    <property type="match status" value="1"/>
</dbReference>
<accession>A0A7Y9E3H8</accession>
<reference evidence="1 2" key="1">
    <citation type="submission" date="2020-07" db="EMBL/GenBank/DDBJ databases">
        <title>Sequencing the genomes of 1000 actinobacteria strains.</title>
        <authorList>
            <person name="Klenk H.-P."/>
        </authorList>
    </citation>
    <scope>NUCLEOTIDE SEQUENCE [LARGE SCALE GENOMIC DNA]</scope>
    <source>
        <strain evidence="1 2">DSM 21350</strain>
    </source>
</reference>
<dbReference type="EMBL" id="JACCBG010000001">
    <property type="protein sequence ID" value="NYD40543.1"/>
    <property type="molecule type" value="Genomic_DNA"/>
</dbReference>
<sequence>MGAIGRFGRRAWQDLGEDPAQLAGVADPGAEVPLRSSLAVGELAFDSVALASVAAGLVSEARTTGRGEPPVVRLDPARVAASYRSDRLFRWNGEAPSVWGELSGFWRAGDGWVRTHGNYPHHDARLRRLLGLAEGAGKDAMRAAVAGRGAEELEEAAAVAGAILVKVRDVEEWRAHPQGQAVARRPLLGFAGLGEAAPRPWREAAAGDGRPLAGVRVLDLTRVIAGPVATRDLAFAGADVLRLDSPRPPEIEWQHLDTGQGKRCAVVDLATRAGDEVLERLLASADVVVTGYRPGSLDRFGLEAEQLAARFPGLVVGRVSAWDTGGPWSARRGFDSIVQATSGIAVRESGGAATPGALPAQALDHSAGHLLAAGVMSALRRQRAGGGSHLVSISLARVAHELLAQPGGTEPAVDEAALPAVEADGPAGRIRSAPPALDWAGAPPAYSWVGRPWGADEPAWA</sequence>
<proteinExistence type="predicted"/>
<keyword evidence="2" id="KW-1185">Reference proteome</keyword>
<dbReference type="GO" id="GO:0003824">
    <property type="term" value="F:catalytic activity"/>
    <property type="evidence" value="ECO:0007669"/>
    <property type="project" value="InterPro"/>
</dbReference>
<dbReference type="InterPro" id="IPR003673">
    <property type="entry name" value="CoA-Trfase_fam_III"/>
</dbReference>